<dbReference type="NCBIfam" id="TIGR02158">
    <property type="entry name" value="PA_CoA_Oxy3"/>
    <property type="match status" value="1"/>
</dbReference>
<dbReference type="Gene3D" id="1.20.1260.10">
    <property type="match status" value="1"/>
</dbReference>
<dbReference type="PANTHER" id="PTHR30458">
    <property type="entry name" value="PHENYLACETIC ACID DEGRADATION PROTEIN PAA"/>
    <property type="match status" value="1"/>
</dbReference>
<organism evidence="1 2">
    <name type="scientific">Plasticicumulans lactativorans</name>
    <dbReference type="NCBI Taxonomy" id="1133106"/>
    <lineage>
        <taxon>Bacteria</taxon>
        <taxon>Pseudomonadati</taxon>
        <taxon>Pseudomonadota</taxon>
        <taxon>Gammaproteobacteria</taxon>
        <taxon>Candidatus Competibacteraceae</taxon>
        <taxon>Plasticicumulans</taxon>
    </lineage>
</organism>
<dbReference type="InterPro" id="IPR007814">
    <property type="entry name" value="PaaA_PaaC"/>
</dbReference>
<dbReference type="GO" id="GO:0005829">
    <property type="term" value="C:cytosol"/>
    <property type="evidence" value="ECO:0007669"/>
    <property type="project" value="TreeGrafter"/>
</dbReference>
<dbReference type="EMBL" id="SLWY01000012">
    <property type="protein sequence ID" value="TCO80718.1"/>
    <property type="molecule type" value="Genomic_DNA"/>
</dbReference>
<protein>
    <submittedName>
        <fullName evidence="1">Ring-1,2-phenylacetyl-CoA epoxidase subunit PaaC</fullName>
    </submittedName>
</protein>
<dbReference type="InterPro" id="IPR012347">
    <property type="entry name" value="Ferritin-like"/>
</dbReference>
<evidence type="ECO:0000313" key="1">
    <source>
        <dbReference type="EMBL" id="TCO80718.1"/>
    </source>
</evidence>
<dbReference type="AlphaFoldDB" id="A0A4R2LCZ1"/>
<sequence length="251" mass="27822">MSEAKIEYLLRLGDSALILGQRVSEWIGHAPIMEEDVALANVALDLIGQARLWFGYAGELEGRGRDEDALAFLREAHEYRNVLLVEQPNGNFADTLVRQFLFDAWHHALLEGLSQSHDPRIAEIAVKALKEVTYHLERSSDWVVRLGDGTEESHRKAQAALDELWTYTGELFAADAIDAELVAQGVAVDPASLREAWLHTVQAVCEAATLTAPPADAWMQSGGKQGRHTEHLGYILAEMQSLPRAHPGARW</sequence>
<dbReference type="InterPro" id="IPR009078">
    <property type="entry name" value="Ferritin-like_SF"/>
</dbReference>
<evidence type="ECO:0000313" key="2">
    <source>
        <dbReference type="Proteomes" id="UP000295765"/>
    </source>
</evidence>
<keyword evidence="2" id="KW-1185">Reference proteome</keyword>
<dbReference type="SUPFAM" id="SSF47240">
    <property type="entry name" value="Ferritin-like"/>
    <property type="match status" value="1"/>
</dbReference>
<dbReference type="InterPro" id="IPR052703">
    <property type="entry name" value="Aromatic_CoA_ox/epox"/>
</dbReference>
<dbReference type="Proteomes" id="UP000295765">
    <property type="component" value="Unassembled WGS sequence"/>
</dbReference>
<dbReference type="PIRSF" id="PIRSF037834">
    <property type="entry name" value="PA_CoA_Oase3"/>
    <property type="match status" value="1"/>
</dbReference>
<reference evidence="1 2" key="1">
    <citation type="submission" date="2019-03" db="EMBL/GenBank/DDBJ databases">
        <title>Genomic Encyclopedia of Type Strains, Phase IV (KMG-IV): sequencing the most valuable type-strain genomes for metagenomic binning, comparative biology and taxonomic classification.</title>
        <authorList>
            <person name="Goeker M."/>
        </authorList>
    </citation>
    <scope>NUCLEOTIDE SEQUENCE [LARGE SCALE GENOMIC DNA]</scope>
    <source>
        <strain evidence="1 2">DSM 25287</strain>
    </source>
</reference>
<name>A0A4R2LCZ1_9GAMM</name>
<comment type="caution">
    <text evidence="1">The sequence shown here is derived from an EMBL/GenBank/DDBJ whole genome shotgun (WGS) entry which is preliminary data.</text>
</comment>
<dbReference type="RefSeq" id="WP_132542930.1">
    <property type="nucleotide sequence ID" value="NZ_SLWY01000012.1"/>
</dbReference>
<gene>
    <name evidence="1" type="ORF">EV699_11253</name>
</gene>
<dbReference type="InterPro" id="IPR011882">
    <property type="entry name" value="PaaC"/>
</dbReference>
<dbReference type="Pfam" id="PF05138">
    <property type="entry name" value="PaaA_PaaC"/>
    <property type="match status" value="1"/>
</dbReference>
<dbReference type="FunFam" id="1.20.1260.10:FF:000012">
    <property type="entry name" value="1,2-phenylacetyl-CoA epoxidase, subunit C"/>
    <property type="match status" value="1"/>
</dbReference>
<dbReference type="PANTHER" id="PTHR30458:SF0">
    <property type="entry name" value="1,2-PHENYLACETYL-COA EPOXIDASE, SUBUNIT C"/>
    <property type="match status" value="1"/>
</dbReference>
<dbReference type="GO" id="GO:0010124">
    <property type="term" value="P:phenylacetate catabolic process"/>
    <property type="evidence" value="ECO:0007669"/>
    <property type="project" value="InterPro"/>
</dbReference>
<dbReference type="OrthoDB" id="9789947at2"/>
<proteinExistence type="predicted"/>
<accession>A0A4R2LCZ1</accession>